<dbReference type="EMBL" id="JAPEUV010000078">
    <property type="protein sequence ID" value="KAJ4334363.1"/>
    <property type="molecule type" value="Genomic_DNA"/>
</dbReference>
<reference evidence="2" key="1">
    <citation type="submission" date="2022-10" db="EMBL/GenBank/DDBJ databases">
        <title>Tapping the CABI collections for fungal endophytes: first genome assemblies for Collariella, Neodidymelliopsis, Ascochyta clinopodiicola, Didymella pomorum, Didymosphaeria variabile, Neocosmospora piperis and Neocucurbitaria cava.</title>
        <authorList>
            <person name="Hill R."/>
        </authorList>
    </citation>
    <scope>NUCLEOTIDE SEQUENCE</scope>
    <source>
        <strain evidence="2">IMI 360193</strain>
    </source>
</reference>
<comment type="caution">
    <text evidence="2">The sequence shown here is derived from an EMBL/GenBank/DDBJ whole genome shotgun (WGS) entry which is preliminary data.</text>
</comment>
<dbReference type="PANTHER" id="PTHR42791">
    <property type="entry name" value="GNAT FAMILY ACETYLTRANSFERASE"/>
    <property type="match status" value="1"/>
</dbReference>
<dbReference type="Gene3D" id="3.40.630.30">
    <property type="match status" value="1"/>
</dbReference>
<dbReference type="GO" id="GO:0016747">
    <property type="term" value="F:acyltransferase activity, transferring groups other than amino-acyl groups"/>
    <property type="evidence" value="ECO:0007669"/>
    <property type="project" value="InterPro"/>
</dbReference>
<evidence type="ECO:0000313" key="3">
    <source>
        <dbReference type="Proteomes" id="UP001140562"/>
    </source>
</evidence>
<proteinExistence type="predicted"/>
<evidence type="ECO:0000313" key="2">
    <source>
        <dbReference type="EMBL" id="KAJ4334363.1"/>
    </source>
</evidence>
<name>A0A9W8WVS2_9PLEO</name>
<dbReference type="CDD" id="cd04301">
    <property type="entry name" value="NAT_SF"/>
    <property type="match status" value="1"/>
</dbReference>
<accession>A0A9W8WVS2</accession>
<dbReference type="InterPro" id="IPR016181">
    <property type="entry name" value="Acyl_CoA_acyltransferase"/>
</dbReference>
<gene>
    <name evidence="2" type="ORF">N0V87_006906</name>
</gene>
<evidence type="ECO:0000259" key="1">
    <source>
        <dbReference type="PROSITE" id="PS51186"/>
    </source>
</evidence>
<dbReference type="InterPro" id="IPR000182">
    <property type="entry name" value="GNAT_dom"/>
</dbReference>
<dbReference type="InterPro" id="IPR052523">
    <property type="entry name" value="Trichothecene_AcTrans"/>
</dbReference>
<keyword evidence="3" id="KW-1185">Reference proteome</keyword>
<sequence>MPLRTARVEDEPAIATLCTAAFWEEDCFCRVILPKQEDYPDDVQIFWHEWLRADWQERSKVILVAVVGDEEQATVKTRMSGQEMKRSEDLVEDTGDKVVGVAVWQRKGDDEHAQRVKDEWVDPGPNAFPPLKSTHNRALDPAAANILQEAEPYFAHHFEGPRANSWYLHLLAVHPAFRNRGFGRELVEWGLKKAHEEGVHASVISSDSKEPFCFNCGFDSIVGSMTDGEGNPLGSRNVRGGAIMFMWYADSPEALEHSS</sequence>
<dbReference type="Proteomes" id="UP001140562">
    <property type="component" value="Unassembled WGS sequence"/>
</dbReference>
<organism evidence="2 3">
    <name type="scientific">Didymella glomerata</name>
    <dbReference type="NCBI Taxonomy" id="749621"/>
    <lineage>
        <taxon>Eukaryota</taxon>
        <taxon>Fungi</taxon>
        <taxon>Dikarya</taxon>
        <taxon>Ascomycota</taxon>
        <taxon>Pezizomycotina</taxon>
        <taxon>Dothideomycetes</taxon>
        <taxon>Pleosporomycetidae</taxon>
        <taxon>Pleosporales</taxon>
        <taxon>Pleosporineae</taxon>
        <taxon>Didymellaceae</taxon>
        <taxon>Didymella</taxon>
    </lineage>
</organism>
<dbReference type="PANTHER" id="PTHR42791:SF16">
    <property type="entry name" value="N-ACETYLTRANSFERASE DOMAIN-CONTAINING PROTEIN"/>
    <property type="match status" value="1"/>
</dbReference>
<dbReference type="PROSITE" id="PS51186">
    <property type="entry name" value="GNAT"/>
    <property type="match status" value="1"/>
</dbReference>
<protein>
    <recommendedName>
        <fullName evidence="1">N-acetyltransferase domain-containing protein</fullName>
    </recommendedName>
</protein>
<dbReference type="SUPFAM" id="SSF55729">
    <property type="entry name" value="Acyl-CoA N-acyltransferases (Nat)"/>
    <property type="match status" value="1"/>
</dbReference>
<dbReference type="Pfam" id="PF00583">
    <property type="entry name" value="Acetyltransf_1"/>
    <property type="match status" value="1"/>
</dbReference>
<dbReference type="OrthoDB" id="2115692at2759"/>
<feature type="domain" description="N-acetyltransferase" evidence="1">
    <location>
        <begin position="88"/>
        <end position="249"/>
    </location>
</feature>
<dbReference type="AlphaFoldDB" id="A0A9W8WVS2"/>